<gene>
    <name evidence="6" type="ORF">LTR97_012632</name>
</gene>
<protein>
    <recommendedName>
        <fullName evidence="5">FAD-binding domain-containing protein</fullName>
    </recommendedName>
</protein>
<dbReference type="AlphaFoldDB" id="A0AAN7VKS1"/>
<dbReference type="InterPro" id="IPR002938">
    <property type="entry name" value="FAD-bd"/>
</dbReference>
<keyword evidence="4" id="KW-0503">Monooxygenase</keyword>
<dbReference type="SUPFAM" id="SSF51905">
    <property type="entry name" value="FAD/NAD(P)-binding domain"/>
    <property type="match status" value="1"/>
</dbReference>
<comment type="caution">
    <text evidence="6">The sequence shown here is derived from an EMBL/GenBank/DDBJ whole genome shotgun (WGS) entry which is preliminary data.</text>
</comment>
<keyword evidence="3" id="KW-0560">Oxidoreductase</keyword>
<dbReference type="PRINTS" id="PR00420">
    <property type="entry name" value="RNGMNOXGNASE"/>
</dbReference>
<dbReference type="InterPro" id="IPR036188">
    <property type="entry name" value="FAD/NAD-bd_sf"/>
</dbReference>
<organism evidence="6 7">
    <name type="scientific">Elasticomyces elasticus</name>
    <dbReference type="NCBI Taxonomy" id="574655"/>
    <lineage>
        <taxon>Eukaryota</taxon>
        <taxon>Fungi</taxon>
        <taxon>Dikarya</taxon>
        <taxon>Ascomycota</taxon>
        <taxon>Pezizomycotina</taxon>
        <taxon>Dothideomycetes</taxon>
        <taxon>Dothideomycetidae</taxon>
        <taxon>Mycosphaerellales</taxon>
        <taxon>Teratosphaeriaceae</taxon>
        <taxon>Elasticomyces</taxon>
    </lineage>
</organism>
<evidence type="ECO:0000256" key="4">
    <source>
        <dbReference type="ARBA" id="ARBA00023033"/>
    </source>
</evidence>
<dbReference type="PANTHER" id="PTHR46972">
    <property type="entry name" value="MONOOXYGENASE ASQM-RELATED"/>
    <property type="match status" value="1"/>
</dbReference>
<name>A0AAN7VKS1_9PEZI</name>
<evidence type="ECO:0000259" key="5">
    <source>
        <dbReference type="Pfam" id="PF01494"/>
    </source>
</evidence>
<accession>A0AAN7VKS1</accession>
<dbReference type="Pfam" id="PF01494">
    <property type="entry name" value="FAD_binding_3"/>
    <property type="match status" value="1"/>
</dbReference>
<sequence>MPAPKIVVVGAGPAGLTFARLLQQNGLHCTVYDAEKDRNARNQGGTLDLHPKAGQRALKEAGLLDEFSKHARPEGECDKLVKFDGTVVWDENVLRDFTRPSDGGKPEIDREKLREILLDSLDSSVIQWNRSITRIEANPRQQGKYTIHFVDGTRDTDIDLVVGADGAWSKVRSLITDTAPYYSGITAVELWALNVSEKHQWLSGYVGRGSCFMFDEGRAILAQRNGNDSVRVYACVRQPETWKDDCGIDWTDPKAARQALVSGYFDDCSDDLKRLVLETSNELVVRQMYMMPVGVSWETVPGVTLLGDAAHLMTPFAGVGVNVAMADALVLARAIISRKDSFFAKALSNRQNIAGAIKEYEKFMFGFAKENAEKTYEGLQRGHFSKDGVEKRADKFKEHYTKLTGKVLSDDAFAHEARSLSTVVVD</sequence>
<dbReference type="EMBL" id="JAVRQU010000028">
    <property type="protein sequence ID" value="KAK5689872.1"/>
    <property type="molecule type" value="Genomic_DNA"/>
</dbReference>
<dbReference type="Proteomes" id="UP001310594">
    <property type="component" value="Unassembled WGS sequence"/>
</dbReference>
<dbReference type="GO" id="GO:0071949">
    <property type="term" value="F:FAD binding"/>
    <property type="evidence" value="ECO:0007669"/>
    <property type="project" value="InterPro"/>
</dbReference>
<reference evidence="6" key="1">
    <citation type="submission" date="2023-08" db="EMBL/GenBank/DDBJ databases">
        <title>Black Yeasts Isolated from many extreme environments.</title>
        <authorList>
            <person name="Coleine C."/>
            <person name="Stajich J.E."/>
            <person name="Selbmann L."/>
        </authorList>
    </citation>
    <scope>NUCLEOTIDE SEQUENCE</scope>
    <source>
        <strain evidence="6">CCFEE 5810</strain>
    </source>
</reference>
<dbReference type="PANTHER" id="PTHR46972:SF1">
    <property type="entry name" value="FAD DEPENDENT OXIDOREDUCTASE DOMAIN-CONTAINING PROTEIN"/>
    <property type="match status" value="1"/>
</dbReference>
<dbReference type="Gene3D" id="3.50.50.60">
    <property type="entry name" value="FAD/NAD(P)-binding domain"/>
    <property type="match status" value="1"/>
</dbReference>
<evidence type="ECO:0000256" key="1">
    <source>
        <dbReference type="ARBA" id="ARBA00022630"/>
    </source>
</evidence>
<evidence type="ECO:0000313" key="6">
    <source>
        <dbReference type="EMBL" id="KAK5689872.1"/>
    </source>
</evidence>
<keyword evidence="1" id="KW-0285">Flavoprotein</keyword>
<evidence type="ECO:0000313" key="7">
    <source>
        <dbReference type="Proteomes" id="UP001310594"/>
    </source>
</evidence>
<keyword evidence="2" id="KW-0274">FAD</keyword>
<feature type="domain" description="FAD-binding" evidence="5">
    <location>
        <begin position="6"/>
        <end position="336"/>
    </location>
</feature>
<evidence type="ECO:0000256" key="2">
    <source>
        <dbReference type="ARBA" id="ARBA00022827"/>
    </source>
</evidence>
<evidence type="ECO:0000256" key="3">
    <source>
        <dbReference type="ARBA" id="ARBA00023002"/>
    </source>
</evidence>
<proteinExistence type="predicted"/>
<dbReference type="GO" id="GO:0004497">
    <property type="term" value="F:monooxygenase activity"/>
    <property type="evidence" value="ECO:0007669"/>
    <property type="project" value="UniProtKB-KW"/>
</dbReference>